<dbReference type="AlphaFoldDB" id="A0A978UUP2"/>
<name>A0A978UUP2_ZIZJJ</name>
<dbReference type="PANTHER" id="PTHR15367">
    <property type="entry name" value="DNA-DIRECTED RNA POLYMERASE III"/>
    <property type="match status" value="1"/>
</dbReference>
<comment type="similarity">
    <text evidence="2">Belongs to the eukaryotic RPC7 RNA polymerase subunit family.</text>
</comment>
<dbReference type="EMBL" id="JAEACU010000009">
    <property type="protein sequence ID" value="KAH7518592.1"/>
    <property type="molecule type" value="Genomic_DNA"/>
</dbReference>
<protein>
    <submittedName>
        <fullName evidence="5">Uncharacterized protein</fullName>
    </submittedName>
</protein>
<proteinExistence type="inferred from homology"/>
<gene>
    <name evidence="5" type="ORF">FEM48_Zijuj09G0187700</name>
</gene>
<dbReference type="GO" id="GO:0006383">
    <property type="term" value="P:transcription by RNA polymerase III"/>
    <property type="evidence" value="ECO:0007669"/>
    <property type="project" value="InterPro"/>
</dbReference>
<evidence type="ECO:0000256" key="3">
    <source>
        <dbReference type="ARBA" id="ARBA00023242"/>
    </source>
</evidence>
<evidence type="ECO:0000256" key="1">
    <source>
        <dbReference type="ARBA" id="ARBA00004123"/>
    </source>
</evidence>
<comment type="subcellular location">
    <subcellularLocation>
        <location evidence="1">Nucleus</location>
    </subcellularLocation>
</comment>
<evidence type="ECO:0000313" key="5">
    <source>
        <dbReference type="EMBL" id="KAH7518592.1"/>
    </source>
</evidence>
<organism evidence="5 6">
    <name type="scientific">Ziziphus jujuba var. spinosa</name>
    <dbReference type="NCBI Taxonomy" id="714518"/>
    <lineage>
        <taxon>Eukaryota</taxon>
        <taxon>Viridiplantae</taxon>
        <taxon>Streptophyta</taxon>
        <taxon>Embryophyta</taxon>
        <taxon>Tracheophyta</taxon>
        <taxon>Spermatophyta</taxon>
        <taxon>Magnoliopsida</taxon>
        <taxon>eudicotyledons</taxon>
        <taxon>Gunneridae</taxon>
        <taxon>Pentapetalae</taxon>
        <taxon>rosids</taxon>
        <taxon>fabids</taxon>
        <taxon>Rosales</taxon>
        <taxon>Rhamnaceae</taxon>
        <taxon>Paliureae</taxon>
        <taxon>Ziziphus</taxon>
    </lineage>
</organism>
<sequence length="199" mass="23749">MEFHFVHLQDIDLPDIKKVNEEENLVRRIVKFENYWKVSPYYLEENTSKKTQSIGIERFSDKTKPKATITRDSLLQILELQKFPLELTSGSKGLQRQSIRKKVRWNPDIGLQNMFEKYERGEGAKKEGDNEEEEEEEEEEVEEEEEEEEDLSDDDYNQVQISFLWYLQYLVLIRGILKLLNLQRSFMVVVFNVADEPTY</sequence>
<dbReference type="PANTHER" id="PTHR15367:SF2">
    <property type="entry name" value="DNA-DIRECTED RNA POLYMERASE III SUBUNIT"/>
    <property type="match status" value="1"/>
</dbReference>
<accession>A0A978UUP2</accession>
<keyword evidence="3" id="KW-0539">Nucleus</keyword>
<feature type="compositionally biased region" description="Acidic residues" evidence="4">
    <location>
        <begin position="129"/>
        <end position="154"/>
    </location>
</feature>
<evidence type="ECO:0000256" key="2">
    <source>
        <dbReference type="ARBA" id="ARBA00008352"/>
    </source>
</evidence>
<reference evidence="5" key="1">
    <citation type="journal article" date="2021" name="Front. Plant Sci.">
        <title>Chromosome-Scale Genome Assembly for Chinese Sour Jujube and Insights Into Its Genome Evolution and Domestication Signature.</title>
        <authorList>
            <person name="Shen L.-Y."/>
            <person name="Luo H."/>
            <person name="Wang X.-L."/>
            <person name="Wang X.-M."/>
            <person name="Qiu X.-J."/>
            <person name="Liu H."/>
            <person name="Zhou S.-S."/>
            <person name="Jia K.-H."/>
            <person name="Nie S."/>
            <person name="Bao Y.-T."/>
            <person name="Zhang R.-G."/>
            <person name="Yun Q.-Z."/>
            <person name="Chai Y.-H."/>
            <person name="Lu J.-Y."/>
            <person name="Li Y."/>
            <person name="Zhao S.-W."/>
            <person name="Mao J.-F."/>
            <person name="Jia S.-G."/>
            <person name="Mao Y.-M."/>
        </authorList>
    </citation>
    <scope>NUCLEOTIDE SEQUENCE</scope>
    <source>
        <strain evidence="5">AT0</strain>
        <tissue evidence="5">Leaf</tissue>
    </source>
</reference>
<evidence type="ECO:0000313" key="6">
    <source>
        <dbReference type="Proteomes" id="UP000813462"/>
    </source>
</evidence>
<feature type="region of interest" description="Disordered" evidence="4">
    <location>
        <begin position="120"/>
        <end position="154"/>
    </location>
</feature>
<comment type="caution">
    <text evidence="5">The sequence shown here is derived from an EMBL/GenBank/DDBJ whole genome shotgun (WGS) entry which is preliminary data.</text>
</comment>
<evidence type="ECO:0000256" key="4">
    <source>
        <dbReference type="SAM" id="MobiDB-lite"/>
    </source>
</evidence>
<dbReference type="InterPro" id="IPR024661">
    <property type="entry name" value="RNA_pol_III_Rpc31"/>
</dbReference>
<dbReference type="GO" id="GO:0005666">
    <property type="term" value="C:RNA polymerase III complex"/>
    <property type="evidence" value="ECO:0007669"/>
    <property type="project" value="TreeGrafter"/>
</dbReference>
<dbReference type="Proteomes" id="UP000813462">
    <property type="component" value="Unassembled WGS sequence"/>
</dbReference>